<feature type="transmembrane region" description="Helical" evidence="2">
    <location>
        <begin position="43"/>
        <end position="63"/>
    </location>
</feature>
<organism evidence="3 4">
    <name type="scientific">Sulfitobacter mediterraneus</name>
    <dbReference type="NCBI Taxonomy" id="83219"/>
    <lineage>
        <taxon>Bacteria</taxon>
        <taxon>Pseudomonadati</taxon>
        <taxon>Pseudomonadota</taxon>
        <taxon>Alphaproteobacteria</taxon>
        <taxon>Rhodobacterales</taxon>
        <taxon>Roseobacteraceae</taxon>
        <taxon>Sulfitobacter</taxon>
    </lineage>
</organism>
<evidence type="ECO:0000313" key="3">
    <source>
        <dbReference type="EMBL" id="KAJ01932.1"/>
    </source>
</evidence>
<evidence type="ECO:0000256" key="2">
    <source>
        <dbReference type="SAM" id="Phobius"/>
    </source>
</evidence>
<feature type="region of interest" description="Disordered" evidence="1">
    <location>
        <begin position="14"/>
        <end position="37"/>
    </location>
</feature>
<dbReference type="EMBL" id="JEMU01000017">
    <property type="protein sequence ID" value="KAJ01932.1"/>
    <property type="molecule type" value="Genomic_DNA"/>
</dbReference>
<gene>
    <name evidence="3" type="ORF">PM02_16935</name>
</gene>
<accession>A0A061SM38</accession>
<protein>
    <submittedName>
        <fullName evidence="3">Uncharacterized protein</fullName>
    </submittedName>
</protein>
<keyword evidence="2" id="KW-0472">Membrane</keyword>
<dbReference type="eggNOG" id="ENOG503022P">
    <property type="taxonomic scope" value="Bacteria"/>
</dbReference>
<dbReference type="GeneID" id="72437221"/>
<dbReference type="RefSeq" id="WP_037910727.1">
    <property type="nucleotide sequence ID" value="NZ_CP068998.1"/>
</dbReference>
<feature type="compositionally biased region" description="Polar residues" evidence="1">
    <location>
        <begin position="20"/>
        <end position="32"/>
    </location>
</feature>
<keyword evidence="2" id="KW-1133">Transmembrane helix</keyword>
<evidence type="ECO:0000256" key="1">
    <source>
        <dbReference type="SAM" id="MobiDB-lite"/>
    </source>
</evidence>
<proteinExistence type="predicted"/>
<dbReference type="Proteomes" id="UP000027337">
    <property type="component" value="Unassembled WGS sequence"/>
</dbReference>
<keyword evidence="4" id="KW-1185">Reference proteome</keyword>
<evidence type="ECO:0000313" key="4">
    <source>
        <dbReference type="Proteomes" id="UP000027337"/>
    </source>
</evidence>
<dbReference type="STRING" id="83219.PM02_16935"/>
<dbReference type="AlphaFoldDB" id="A0A061SM38"/>
<reference evidence="3 4" key="1">
    <citation type="journal article" date="2014" name="Genome Announc.">
        <title>Draft Genome Sequences of Two Isolates of the Roseobacter Group, Sulfitobacter sp. Strains 3SOLIMAR09 and 1FIGIMAR09, from Harbors of Mallorca Island (Mediterranean Sea).</title>
        <authorList>
            <person name="Mas-Llado M."/>
            <person name="Pina-Villalonga J.M."/>
            <person name="Brunet-Galmes I."/>
            <person name="Nogales B."/>
            <person name="Bosch R."/>
        </authorList>
    </citation>
    <scope>NUCLEOTIDE SEQUENCE [LARGE SCALE GENOMIC DNA]</scope>
    <source>
        <strain evidence="3 4">1FIGIMAR09</strain>
    </source>
</reference>
<keyword evidence="2" id="KW-0812">Transmembrane</keyword>
<sequence length="81" mass="8954">MAISTTTFAERIGRIETHQNGRQAAETCSSPRKSAGRSRRARFTFPFFFGVGILTGGSAYAWVVTRADPQWVLVLTDWTTG</sequence>
<name>A0A061SM38_9RHOB</name>
<comment type="caution">
    <text evidence="3">The sequence shown here is derived from an EMBL/GenBank/DDBJ whole genome shotgun (WGS) entry which is preliminary data.</text>
</comment>